<dbReference type="Proteomes" id="UP001596189">
    <property type="component" value="Unassembled WGS sequence"/>
</dbReference>
<evidence type="ECO:0000256" key="1">
    <source>
        <dbReference type="ARBA" id="ARBA00007689"/>
    </source>
</evidence>
<accession>A0ABW1JCZ8</accession>
<protein>
    <submittedName>
        <fullName evidence="3">YciI family protein</fullName>
    </submittedName>
</protein>
<dbReference type="PANTHER" id="PTHR35174:SF3">
    <property type="entry name" value="BLL7171 PROTEIN"/>
    <property type="match status" value="1"/>
</dbReference>
<keyword evidence="4" id="KW-1185">Reference proteome</keyword>
<dbReference type="Pfam" id="PF03795">
    <property type="entry name" value="YCII"/>
    <property type="match status" value="1"/>
</dbReference>
<comment type="similarity">
    <text evidence="1">Belongs to the YciI family.</text>
</comment>
<dbReference type="EMBL" id="JBHSRD010000003">
    <property type="protein sequence ID" value="MFC6007211.1"/>
    <property type="molecule type" value="Genomic_DNA"/>
</dbReference>
<comment type="caution">
    <text evidence="3">The sequence shown here is derived from an EMBL/GenBank/DDBJ whole genome shotgun (WGS) entry which is preliminary data.</text>
</comment>
<organism evidence="3 4">
    <name type="scientific">Angustibacter luteus</name>
    <dbReference type="NCBI Taxonomy" id="658456"/>
    <lineage>
        <taxon>Bacteria</taxon>
        <taxon>Bacillati</taxon>
        <taxon>Actinomycetota</taxon>
        <taxon>Actinomycetes</taxon>
        <taxon>Kineosporiales</taxon>
        <taxon>Kineosporiaceae</taxon>
    </lineage>
</organism>
<feature type="domain" description="YCII-related" evidence="2">
    <location>
        <begin position="1"/>
        <end position="107"/>
    </location>
</feature>
<dbReference type="RefSeq" id="WP_345716019.1">
    <property type="nucleotide sequence ID" value="NZ_BAABFP010000004.1"/>
</dbReference>
<evidence type="ECO:0000313" key="4">
    <source>
        <dbReference type="Proteomes" id="UP001596189"/>
    </source>
</evidence>
<gene>
    <name evidence="3" type="ORF">ACFQDO_08720</name>
</gene>
<name>A0ABW1JCZ8_9ACTN</name>
<evidence type="ECO:0000313" key="3">
    <source>
        <dbReference type="EMBL" id="MFC6007211.1"/>
    </source>
</evidence>
<evidence type="ECO:0000259" key="2">
    <source>
        <dbReference type="Pfam" id="PF03795"/>
    </source>
</evidence>
<proteinExistence type="inferred from homology"/>
<sequence>MKYVILIHANPEPWGHPTSLYTEEGRAISAEQHDEMDRQFDALLTEISGSGELVSAEALGDPATSRLFRWTATDRLVTDGPYAETKEQLAGFFIIDVESRERADEIAVQFAGPGSMVELRPAMWSGGDDQ</sequence>
<reference evidence="4" key="1">
    <citation type="journal article" date="2019" name="Int. J. Syst. Evol. Microbiol.">
        <title>The Global Catalogue of Microorganisms (GCM) 10K type strain sequencing project: providing services to taxonomists for standard genome sequencing and annotation.</title>
        <authorList>
            <consortium name="The Broad Institute Genomics Platform"/>
            <consortium name="The Broad Institute Genome Sequencing Center for Infectious Disease"/>
            <person name="Wu L."/>
            <person name="Ma J."/>
        </authorList>
    </citation>
    <scope>NUCLEOTIDE SEQUENCE [LARGE SCALE GENOMIC DNA]</scope>
    <source>
        <strain evidence="4">KACC 14249</strain>
    </source>
</reference>
<dbReference type="SUPFAM" id="SSF54909">
    <property type="entry name" value="Dimeric alpha+beta barrel"/>
    <property type="match status" value="1"/>
</dbReference>
<dbReference type="InterPro" id="IPR005545">
    <property type="entry name" value="YCII"/>
</dbReference>
<dbReference type="PANTHER" id="PTHR35174">
    <property type="entry name" value="BLL7171 PROTEIN-RELATED"/>
    <property type="match status" value="1"/>
</dbReference>
<dbReference type="InterPro" id="IPR011008">
    <property type="entry name" value="Dimeric_a/b-barrel"/>
</dbReference>
<dbReference type="Gene3D" id="3.30.70.1060">
    <property type="entry name" value="Dimeric alpha+beta barrel"/>
    <property type="match status" value="1"/>
</dbReference>